<dbReference type="EMBL" id="BKBQ01000009">
    <property type="protein sequence ID" value="GEQ53912.1"/>
    <property type="molecule type" value="Genomic_DNA"/>
</dbReference>
<dbReference type="PROSITE" id="PS01126">
    <property type="entry name" value="EF_TS_1"/>
    <property type="match status" value="1"/>
</dbReference>
<dbReference type="FunFam" id="1.10.286.20:FF:000001">
    <property type="entry name" value="Elongation factor Ts"/>
    <property type="match status" value="1"/>
</dbReference>
<dbReference type="Pfam" id="PF00889">
    <property type="entry name" value="EF_TS"/>
    <property type="match status" value="1"/>
</dbReference>
<evidence type="ECO:0000313" key="13">
    <source>
        <dbReference type="Proteomes" id="UP000886607"/>
    </source>
</evidence>
<evidence type="ECO:0000256" key="6">
    <source>
        <dbReference type="HAMAP-Rule" id="MF_00050"/>
    </source>
</evidence>
<evidence type="ECO:0000256" key="8">
    <source>
        <dbReference type="RuleBase" id="RU000643"/>
    </source>
</evidence>
<dbReference type="EMBL" id="BKBO01000008">
    <property type="protein sequence ID" value="GEQ48834.1"/>
    <property type="molecule type" value="Genomic_DNA"/>
</dbReference>
<gene>
    <name evidence="6 11" type="primary">tsf</name>
    <name evidence="10" type="ORF">TK11N_06860</name>
    <name evidence="11" type="ORF">TK2N_07560</name>
</gene>
<comment type="similarity">
    <text evidence="1 6 7">Belongs to the EF-Ts family.</text>
</comment>
<dbReference type="KEGG" id="tkr:C7K43_01320"/>
<keyword evidence="3 6" id="KW-0251">Elongation factor</keyword>
<evidence type="ECO:0000256" key="2">
    <source>
        <dbReference type="ARBA" id="ARBA00016956"/>
    </source>
</evidence>
<evidence type="ECO:0000256" key="7">
    <source>
        <dbReference type="RuleBase" id="RU000642"/>
    </source>
</evidence>
<sequence>MAKISAKLVKELRDKTGVGMMDAKKALVEVEGDMEKAVDFLREKGMAKAAKKSDRIAAEGLSSVAISGNTAAVVEINSETDFVSKNEKFQNLVKEVAEVVAKNKPADMKEAMALETSNGSIEEALIGATQVIGEKISFRRFEVLEKTDDAAFGAYLHMGGSIAALTVLDGTTDESVAKDVAMHVAAINPRYINDEQIPQDELEHEKSVLTEQAASEGKPENIVQKMVEGRLNKFKAEICLVDQPYVKDPDMTVGKYVASKGATVNAFVRYEVGEGIEKREENFADEVRNQANQ</sequence>
<evidence type="ECO:0000313" key="10">
    <source>
        <dbReference type="EMBL" id="GEQ48834.1"/>
    </source>
</evidence>
<dbReference type="FunFam" id="1.10.8.10:FF:000001">
    <property type="entry name" value="Elongation factor Ts"/>
    <property type="match status" value="1"/>
</dbReference>
<dbReference type="SUPFAM" id="SSF54713">
    <property type="entry name" value="Elongation factor Ts (EF-Ts), dimerisation domain"/>
    <property type="match status" value="2"/>
</dbReference>
<keyword evidence="13" id="KW-1185">Reference proteome</keyword>
<accession>A0AAN4RJL9</accession>
<dbReference type="PANTHER" id="PTHR11741:SF0">
    <property type="entry name" value="ELONGATION FACTOR TS, MITOCHONDRIAL"/>
    <property type="match status" value="1"/>
</dbReference>
<proteinExistence type="inferred from homology"/>
<dbReference type="InterPro" id="IPR036402">
    <property type="entry name" value="EF-Ts_dimer_sf"/>
</dbReference>
<name>A0AAN4RJL9_9ENTE</name>
<keyword evidence="4 6" id="KW-0648">Protein biosynthesis</keyword>
<evidence type="ECO:0000313" key="11">
    <source>
        <dbReference type="EMBL" id="GEQ53912.1"/>
    </source>
</evidence>
<dbReference type="PANTHER" id="PTHR11741">
    <property type="entry name" value="ELONGATION FACTOR TS"/>
    <property type="match status" value="1"/>
</dbReference>
<keyword evidence="6" id="KW-0963">Cytoplasm</keyword>
<dbReference type="SUPFAM" id="SSF46934">
    <property type="entry name" value="UBA-like"/>
    <property type="match status" value="1"/>
</dbReference>
<reference evidence="11" key="2">
    <citation type="journal article" date="2020" name="Int. Dairy J.">
        <title>Lactic acid bacterial diversity in Brie cheese focusing on salt concentration and pH of isolation medium and characterisation of halophilic and alkaliphilic lactic acid bacterial isolates.</title>
        <authorList>
            <person name="Unno R."/>
            <person name="Matsutani M."/>
            <person name="Suzuki T."/>
            <person name="Kodama K."/>
            <person name="Matsushita H."/>
            <person name="Yamasato K."/>
            <person name="Koizumi Y."/>
            <person name="Ishikawa M."/>
        </authorList>
    </citation>
    <scope>NUCLEOTIDE SEQUENCE</scope>
    <source>
        <strain evidence="11">7C1</strain>
        <strain evidence="10">8C4</strain>
    </source>
</reference>
<evidence type="ECO:0000256" key="1">
    <source>
        <dbReference type="ARBA" id="ARBA00005532"/>
    </source>
</evidence>
<evidence type="ECO:0000256" key="5">
    <source>
        <dbReference type="ARBA" id="ARBA00025453"/>
    </source>
</evidence>
<reference evidence="11" key="1">
    <citation type="submission" date="2019-08" db="EMBL/GenBank/DDBJ databases">
        <authorList>
            <person name="Ishikawa M."/>
            <person name="Suzuki T."/>
            <person name="Matsutani M."/>
        </authorList>
    </citation>
    <scope>NUCLEOTIDE SEQUENCE</scope>
    <source>
        <strain evidence="11">7C1</strain>
        <strain evidence="10">8C4</strain>
    </source>
</reference>
<dbReference type="CDD" id="cd14275">
    <property type="entry name" value="UBA_EF-Ts"/>
    <property type="match status" value="1"/>
</dbReference>
<dbReference type="InterPro" id="IPR018101">
    <property type="entry name" value="Transl_elong_Ts_CS"/>
</dbReference>
<evidence type="ECO:0000256" key="3">
    <source>
        <dbReference type="ARBA" id="ARBA00022768"/>
    </source>
</evidence>
<dbReference type="Gene3D" id="3.30.479.20">
    <property type="entry name" value="Elongation factor Ts, dimerisation domain"/>
    <property type="match status" value="2"/>
</dbReference>
<feature type="domain" description="Translation elongation factor EFTs/EF1B dimerisation" evidence="9">
    <location>
        <begin position="71"/>
        <end position="274"/>
    </location>
</feature>
<dbReference type="Proteomes" id="UP000886607">
    <property type="component" value="Unassembled WGS sequence"/>
</dbReference>
<feature type="region of interest" description="Involved in Mg(2+) ion dislocation from EF-Tu" evidence="6">
    <location>
        <begin position="80"/>
        <end position="83"/>
    </location>
</feature>
<dbReference type="AlphaFoldDB" id="A0AAN4RJL9"/>
<organism evidence="11 12">
    <name type="scientific">Tetragenococcus koreensis</name>
    <dbReference type="NCBI Taxonomy" id="290335"/>
    <lineage>
        <taxon>Bacteria</taxon>
        <taxon>Bacillati</taxon>
        <taxon>Bacillota</taxon>
        <taxon>Bacilli</taxon>
        <taxon>Lactobacillales</taxon>
        <taxon>Enterococcaceae</taxon>
        <taxon>Tetragenococcus</taxon>
    </lineage>
</organism>
<evidence type="ECO:0000259" key="9">
    <source>
        <dbReference type="Pfam" id="PF00889"/>
    </source>
</evidence>
<dbReference type="Proteomes" id="UP000886597">
    <property type="component" value="Unassembled WGS sequence"/>
</dbReference>
<dbReference type="Gene3D" id="1.10.8.10">
    <property type="entry name" value="DNA helicase RuvA subunit, C-terminal domain"/>
    <property type="match status" value="1"/>
</dbReference>
<dbReference type="HAMAP" id="MF_00050">
    <property type="entry name" value="EF_Ts"/>
    <property type="match status" value="1"/>
</dbReference>
<comment type="caution">
    <text evidence="11">The sequence shown here is derived from an EMBL/GenBank/DDBJ whole genome shotgun (WGS) entry which is preliminary data.</text>
</comment>
<evidence type="ECO:0000313" key="12">
    <source>
        <dbReference type="Proteomes" id="UP000886597"/>
    </source>
</evidence>
<protein>
    <recommendedName>
        <fullName evidence="2 6">Elongation factor Ts</fullName>
        <shortName evidence="6">EF-Ts</shortName>
    </recommendedName>
</protein>
<dbReference type="Gene3D" id="1.10.286.20">
    <property type="match status" value="1"/>
</dbReference>
<comment type="subcellular location">
    <subcellularLocation>
        <location evidence="6 8">Cytoplasm</location>
    </subcellularLocation>
</comment>
<dbReference type="GO" id="GO:0005737">
    <property type="term" value="C:cytoplasm"/>
    <property type="evidence" value="ECO:0007669"/>
    <property type="project" value="UniProtKB-SubCell"/>
</dbReference>
<dbReference type="InterPro" id="IPR009060">
    <property type="entry name" value="UBA-like_sf"/>
</dbReference>
<dbReference type="PROSITE" id="PS01127">
    <property type="entry name" value="EF_TS_2"/>
    <property type="match status" value="1"/>
</dbReference>
<comment type="function">
    <text evidence="5 6 7">Associates with the EF-Tu.GDP complex and induces the exchange of GDP to GTP. It remains bound to the aminoacyl-tRNA.EF-Tu.GTP complex up to the GTP hydrolysis stage on the ribosome.</text>
</comment>
<dbReference type="GO" id="GO:0003746">
    <property type="term" value="F:translation elongation factor activity"/>
    <property type="evidence" value="ECO:0007669"/>
    <property type="project" value="UniProtKB-UniRule"/>
</dbReference>
<dbReference type="GeneID" id="69984576"/>
<dbReference type="InterPro" id="IPR001816">
    <property type="entry name" value="Transl_elong_EFTs/EF1B"/>
</dbReference>
<dbReference type="InterPro" id="IPR014039">
    <property type="entry name" value="Transl_elong_EFTs/EF1B_dimer"/>
</dbReference>
<dbReference type="NCBIfam" id="TIGR00116">
    <property type="entry name" value="tsf"/>
    <property type="match status" value="1"/>
</dbReference>
<evidence type="ECO:0000256" key="4">
    <source>
        <dbReference type="ARBA" id="ARBA00022917"/>
    </source>
</evidence>
<dbReference type="RefSeq" id="WP_124005190.1">
    <property type="nucleotide sequence ID" value="NZ_BJYN01000006.1"/>
</dbReference>